<sequence>MLAMMSTKAIGTRMCMKLTGNRQLEEERGIIALRSGDRRARGAAR</sequence>
<keyword evidence="2" id="KW-1185">Reference proteome</keyword>
<proteinExistence type="predicted"/>
<reference evidence="2" key="1">
    <citation type="journal article" date="2012" name="J. Bacteriol.">
        <title>Revised Genome Sequence of Burkholderia thailandensis MSMB43 with Improved Annotation.</title>
        <authorList>
            <person name="Zhuo Y."/>
            <person name="Liu L."/>
            <person name="Wang Q."/>
            <person name="Liu X."/>
            <person name="Ren B."/>
            <person name="Liu M."/>
            <person name="Ni P."/>
            <person name="Cheng Y.Q."/>
            <person name="Zhang L."/>
        </authorList>
    </citation>
    <scope>NUCLEOTIDE SEQUENCE [LARGE SCALE GENOMIC DNA]</scope>
    <source>
        <strain evidence="2">MSMB43</strain>
    </source>
</reference>
<protein>
    <submittedName>
        <fullName evidence="1">Uncharacterized protein</fullName>
    </submittedName>
</protein>
<organism evidence="1 2">
    <name type="scientific">Burkholderia humptydooensis MSMB43</name>
    <dbReference type="NCBI Taxonomy" id="441157"/>
    <lineage>
        <taxon>Bacteria</taxon>
        <taxon>Pseudomonadati</taxon>
        <taxon>Pseudomonadota</taxon>
        <taxon>Betaproteobacteria</taxon>
        <taxon>Burkholderiales</taxon>
        <taxon>Burkholderiaceae</taxon>
        <taxon>Burkholderia</taxon>
        <taxon>pseudomallei group</taxon>
    </lineage>
</organism>
<dbReference type="EMBL" id="JH692061">
    <property type="protein sequence ID" value="EIP89824.1"/>
    <property type="molecule type" value="Genomic_DNA"/>
</dbReference>
<name>A0ABN0GC57_9BURK</name>
<evidence type="ECO:0000313" key="2">
    <source>
        <dbReference type="Proteomes" id="UP000004682"/>
    </source>
</evidence>
<gene>
    <name evidence="1" type="ORF">A33K_13406</name>
</gene>
<accession>A0ABN0GC57</accession>
<evidence type="ECO:0000313" key="1">
    <source>
        <dbReference type="EMBL" id="EIP89824.1"/>
    </source>
</evidence>
<dbReference type="Proteomes" id="UP000004682">
    <property type="component" value="Unassembled WGS sequence"/>
</dbReference>